<dbReference type="InterPro" id="IPR025667">
    <property type="entry name" value="SprB_repeat"/>
</dbReference>
<dbReference type="Pfam" id="PF13585">
    <property type="entry name" value="CHU_C"/>
    <property type="match status" value="1"/>
</dbReference>
<dbReference type="Gene3D" id="2.60.40.10">
    <property type="entry name" value="Immunoglobulins"/>
    <property type="match status" value="1"/>
</dbReference>
<gene>
    <name evidence="2" type="ORF">FHG85_12145</name>
</gene>
<dbReference type="NCBIfam" id="TIGR04131">
    <property type="entry name" value="Bac_Flav_CTERM"/>
    <property type="match status" value="1"/>
</dbReference>
<evidence type="ECO:0000313" key="2">
    <source>
        <dbReference type="EMBL" id="QKG80980.1"/>
    </source>
</evidence>
<name>A0A7D4BCL4_9BACT</name>
<keyword evidence="3" id="KW-1185">Reference proteome</keyword>
<dbReference type="RefSeq" id="WP_173076279.1">
    <property type="nucleotide sequence ID" value="NZ_CP041345.1"/>
</dbReference>
<feature type="chain" id="PRO_5029768905" evidence="1">
    <location>
        <begin position="31"/>
        <end position="2888"/>
    </location>
</feature>
<feature type="signal peptide" evidence="1">
    <location>
        <begin position="1"/>
        <end position="30"/>
    </location>
</feature>
<evidence type="ECO:0000313" key="3">
    <source>
        <dbReference type="Proteomes" id="UP000500961"/>
    </source>
</evidence>
<dbReference type="Proteomes" id="UP000500961">
    <property type="component" value="Chromosome"/>
</dbReference>
<reference evidence="2 3" key="1">
    <citation type="submission" date="2019-07" db="EMBL/GenBank/DDBJ databases">
        <title>Thalassofilum flectens gen. nov., sp. nov., a novel moderate thermophilic anaerobe from a shallow sea hot spring in Kunashir Island (Russia), representing a new family in the order Bacteroidales, and proposal of Thalassofilacea fam. nov.</title>
        <authorList>
            <person name="Kochetkova T.V."/>
            <person name="Podosokorskaya O.A."/>
            <person name="Novikov A."/>
            <person name="Elcheninov A.G."/>
            <person name="Toshchakov S.V."/>
            <person name="Kublanov I.V."/>
        </authorList>
    </citation>
    <scope>NUCLEOTIDE SEQUENCE [LARGE SCALE GENOMIC DNA]</scope>
    <source>
        <strain evidence="2 3">38-H</strain>
    </source>
</reference>
<dbReference type="InterPro" id="IPR026341">
    <property type="entry name" value="T9SS_type_B"/>
</dbReference>
<dbReference type="Pfam" id="PF13573">
    <property type="entry name" value="SprB"/>
    <property type="match status" value="12"/>
</dbReference>
<accession>A0A7D4BCL4</accession>
<organism evidence="2 3">
    <name type="scientific">Tenuifilum thalassicum</name>
    <dbReference type="NCBI Taxonomy" id="2590900"/>
    <lineage>
        <taxon>Bacteria</taxon>
        <taxon>Pseudomonadati</taxon>
        <taxon>Bacteroidota</taxon>
        <taxon>Bacteroidia</taxon>
        <taxon>Bacteroidales</taxon>
        <taxon>Tenuifilaceae</taxon>
        <taxon>Tenuifilum</taxon>
    </lineage>
</organism>
<keyword evidence="1" id="KW-0732">Signal</keyword>
<protein>
    <submittedName>
        <fullName evidence="2">T9SS type B sorting domain-containing protein</fullName>
    </submittedName>
</protein>
<dbReference type="KEGG" id="ttz:FHG85_12145"/>
<dbReference type="EMBL" id="CP041345">
    <property type="protein sequence ID" value="QKG80980.1"/>
    <property type="molecule type" value="Genomic_DNA"/>
</dbReference>
<dbReference type="Gene3D" id="2.60.40.740">
    <property type="match status" value="2"/>
</dbReference>
<evidence type="ECO:0000256" key="1">
    <source>
        <dbReference type="SAM" id="SignalP"/>
    </source>
</evidence>
<dbReference type="InterPro" id="IPR013783">
    <property type="entry name" value="Ig-like_fold"/>
</dbReference>
<proteinExistence type="predicted"/>
<sequence>MKAQDIASRVLRTSLLLLMALMFASNIAKGQFTVTIQTTGGQTQTCQGSTFVLTVDTQNGVGDPNSYTYNWTGDVSVLSIIPPGNIAVLNTSSSAGSYSFNCEVTDLGANVASDNITIDLLQSPTASISTADPTTFCEGGSALLEAYSEANYAFQWTKDGADISGETSYQYSATQSGSYRARVTLTTTGCSRLSNSISITANPLPNVTASNDGPTCYNGTLNLTSTPNGMVSYSWTSTSTTPFSSTDQNPSITNVTPDNSGDYTVTVTDGNGCVNSAQTTVLVYDQLDGGTIGSDQTICYNGDPAAFTDITSPTGGDGAWTYQWQEKVGAGSWTDITGATGLTYDVPAGLTQTTQYRRAATNGCGTVYSNTITVTVYAALDGGSISSDQSICYSGDPAAFNNDASASGGDGTFTYQWQEKVGAGSWTNIAGETGLTYDVPAGLTQTTMYRREATNLCGVVYSNELTVTVFDAVDGGTIGSDQSVCYNGDPDPFTDDVSPSGGNGAWTYQWEEKVGSGAWNVIAGANSPTYDVPAGITQTTQYRRQATNACGSAYSNVITVTVYPQMDGGTIAGDQSLCYDSDPDPITSTVDPSGGNGPWTYSWEYQSNCAGPWITIPGETGLTYDPPANQTETRCYRRVATNSCGTVYSNTVTITIYSDIDGGTIATDQTVCPGDDPAVLTSTTDPSGGNGPFTYFWEEDTGTGWTTIAGETGLTYDPPAGITQTTSFRRGATNSCGTKYSNVVTVTVSNAVDGGQISTPSPVCYNGDPDPFTDVVSPSGGSGAWTYDWEYNEGGPWISLGVNSLTYDIPAGQTTTRTYRRVATNSCGTAYSNEVTVTVYPDLTPGTIDGDQTLCFNGDPAPINSTTLPNGGDGTWAYSWEYQSDCAGAWTTIAGETGETYDPPAGQTETRCYRRVETNTCGTVYSNTTTITIIPEITGNTIASDQTICYNSAPAQLTGPVPGGGSGSFTYRWQISTTGPTGPFSNIAGATSQNYSPPALTADTWYRRVVTSSSCVDISNVVAITVLPAIDNNTISADQSICYNNTPAQLDGSTPTGGDGSYTYQWQSSTTGAGGPFTDIAGATDINYQPGALTQTTWFRRLVNSGPCTDSPSNVVQITVGANLVIDGFTTTDPTCNGYTDGQATVNVSGGTPGYTYSWNTSPVQTGQTATGLAAGTPYNVTVTDAAGCQTIGSITLSEPAAIGLASKTVTDVTTCATNTNGSIEVLGNGGTPDYTYTLYQGSTNLGTQTPAHPATAIFNSLGQGTYTVEITDVNGCPAYTEDIVVSGPDSIKITDVTTTPISCAGSADGTITITATGGTPPLEYSIDNGANFQASNVFTVGEGYYDIVVRDVNGCTETWPTTVQLVEPSAISFTYEITQVTTCNGDNSGKITISNVAGGSGSGYEYSIYDPAVWETSPVFENLPGGPTNPYTIRVKDSHGCISVANNGNPIYINEPTPITFSVQTTDVTGCWYNTNGTIKVTGVSGGTGLKEVSIDGIDFYPTTYTFNVGVGSYTVYVRDANGCIVTQPANISGPPAIVMDNLTTNDVTCFGGSDGDVTATASGGTGALEYSIDGTNFFGSGTFNSLTAGNYTMYVRDANGCILTQDFTINQPPALYFSTLDKTDITCNGANDGTITLAADGGTPPYSYSITGGAPFGNTTGSFTSLTPGSYTPAVQDNNGCVTIVSAPVDIIEPALLTINTESSTNITCFGANDGTITVEAIGGNAPLTYRLLDAGSNEVASNNTGSFTGLSAGTYTVEINDANSCGPITGGPYTINEPLQLTYTYTTVDLVCNGDASGQISITASGGTPPYEYSYDGGSNYEPSNIKNGLNGGVYTVIVRDANGCTYSQDITINEPAPINLSVSTTNIQCNGQANGEIAATATGGVDPLQYRIDGGAWQANGNFTGLTAKTYLVEVMDANGCMASANADVTEPSAINIDNITSVDPTCSSPGSITVVASGGTGTLTYTLTPGGISNTTGVFNGLGSGTYTVDVTDDNGCGPVSSAPITLTSPSTISIDNVIITDVSPCYGDSNGSLQIVASGGTPPLQYSIDGGASYSPNNAFTGLAAGDYIISVNDANNCPQTQLVTISEPAELVITDVTVIQPDEIHVTASGGTGALTYDLLENNSVIQTNGTGDFTGLPTGTYRVRVTDANGCNVETNDIILGANITVTSTDVTCSGDSDGTITIDITGGVSPFTVTCTNLGGTPFTVNDLGETTPGTFSFNVTGLPGDTYIITITDANSYTYPTYQVDVIEPAPLVATLLNVQDPLCNNSSDGVATFKVDGGTPVIITGTDSLYNISWTDGTTNFGPVTDTVASTVLPGTYTFRIEDSHGCYVEISDVTFNNPAPVVLDSVKTVDVTCHGDTIGEISIYASGGSGALTYTITGPENHSNNSGLFTGLPAGTYTISVTDDNGCTASITNPDITINEPSQIMISRTSPDDTLACPNTPDGVLTIDVTGGTPDYTYLWSNGETTKDISNLIVGKYWVEVTDSYGCTKVDTFKINGPDMLRVDANIELAYCREINGTDKGSITLTNSTGGSGDFTDLTFEWINRTETGTSITNLTAGNYTLRITDTANCQYDTTFVVGREPFYDFRAVAGNDTTVCFNNPVTLVGTVSGGDPSLTFDYYWFENTDQLSNNNTLSVTLTESKTYLLKVYNQGSPTCVEVDTINLNVLPEIGLQVPLYVSAVQDTIISILLGKEYNIDVITKSVEYPTTFEWKPAEMFLPSTSWNSRILVNDDIKSKIPQNRIVQIQDPVTKRTNEYILVDVIATTEQGCTDSIRLYTKIINDVTIGNVFSPNGDGINDIWRVPKSYLFPDLSIEIFDRWGSLVWSARGDDAAKGWNGKSNSGKKMPIGTYYYVIKYNIDAQGANWKPITGSVTIVR</sequence>